<comment type="similarity">
    <text evidence="2">Belongs to the CCC1 family.</text>
</comment>
<accession>S9VAX4</accession>
<keyword evidence="5 6" id="KW-0472">Membrane</keyword>
<evidence type="ECO:0000313" key="8">
    <source>
        <dbReference type="Proteomes" id="UP000515908"/>
    </source>
</evidence>
<evidence type="ECO:0000256" key="2">
    <source>
        <dbReference type="ARBA" id="ARBA00007049"/>
    </source>
</evidence>
<keyword evidence="4 6" id="KW-1133">Transmembrane helix</keyword>
<dbReference type="AlphaFoldDB" id="S9VAX4"/>
<sequence>MDYESSRQREARRAYGNPSLSVQVHGLKMESFNVEIRKNGAMKNRSFVLGALFGLCSSSISCAAALGAPLLFQPLLGKAQNSVKALFWSLAAGCGIAYVTSACFTLERSIYELELKRELWEIENHLAGELQEMIAIYKNQGLTEEEALIVTKIFSKKKHLFANLMMVEELGYSRLDPPTTREALASAGAPAVLGFVVGFMVPLLPTIGNIKINTSGAAEIQSNAGFLSALTLAAGTAVVSCVQTEVFFGAYAQLSTLAKATACNTLAVWSLYGISYLVSKHM</sequence>
<proteinExistence type="inferred from homology"/>
<keyword evidence="3 6" id="KW-0812">Transmembrane</keyword>
<gene>
    <name evidence="7" type="ORF">ADEAN_000609200</name>
</gene>
<protein>
    <submittedName>
        <fullName evidence="7">VIT family, putative</fullName>
    </submittedName>
</protein>
<dbReference type="GO" id="GO:0030026">
    <property type="term" value="P:intracellular manganese ion homeostasis"/>
    <property type="evidence" value="ECO:0007669"/>
    <property type="project" value="InterPro"/>
</dbReference>
<keyword evidence="8" id="KW-1185">Reference proteome</keyword>
<comment type="subcellular location">
    <subcellularLocation>
        <location evidence="1">Endomembrane system</location>
        <topology evidence="1">Multi-pass membrane protein</topology>
    </subcellularLocation>
</comment>
<evidence type="ECO:0000256" key="6">
    <source>
        <dbReference type="SAM" id="Phobius"/>
    </source>
</evidence>
<feature type="transmembrane region" description="Helical" evidence="6">
    <location>
        <begin position="183"/>
        <end position="204"/>
    </location>
</feature>
<feature type="transmembrane region" description="Helical" evidence="6">
    <location>
        <begin position="224"/>
        <end position="248"/>
    </location>
</feature>
<evidence type="ECO:0000256" key="5">
    <source>
        <dbReference type="ARBA" id="ARBA00023136"/>
    </source>
</evidence>
<dbReference type="GO" id="GO:0012505">
    <property type="term" value="C:endomembrane system"/>
    <property type="evidence" value="ECO:0007669"/>
    <property type="project" value="UniProtKB-SubCell"/>
</dbReference>
<evidence type="ECO:0000256" key="3">
    <source>
        <dbReference type="ARBA" id="ARBA00022692"/>
    </source>
</evidence>
<evidence type="ECO:0000256" key="1">
    <source>
        <dbReference type="ARBA" id="ARBA00004127"/>
    </source>
</evidence>
<dbReference type="InterPro" id="IPR008217">
    <property type="entry name" value="Ccc1_fam"/>
</dbReference>
<evidence type="ECO:0000313" key="7">
    <source>
        <dbReference type="EMBL" id="CAD2218601.1"/>
    </source>
</evidence>
<feature type="transmembrane region" description="Helical" evidence="6">
    <location>
        <begin position="86"/>
        <end position="106"/>
    </location>
</feature>
<dbReference type="VEuPathDB" id="TriTrypDB:ADEAN_000609200"/>
<feature type="transmembrane region" description="Helical" evidence="6">
    <location>
        <begin position="47"/>
        <end position="66"/>
    </location>
</feature>
<reference evidence="7 8" key="1">
    <citation type="submission" date="2020-08" db="EMBL/GenBank/DDBJ databases">
        <authorList>
            <person name="Newling K."/>
            <person name="Davey J."/>
            <person name="Forrester S."/>
        </authorList>
    </citation>
    <scope>NUCLEOTIDE SEQUENCE [LARGE SCALE GENOMIC DNA]</scope>
    <source>
        <strain evidence="8">Crithidia deanei Carvalho (ATCC PRA-265)</strain>
    </source>
</reference>
<dbReference type="OrthoDB" id="73465at2759"/>
<organism evidence="7 8">
    <name type="scientific">Angomonas deanei</name>
    <dbReference type="NCBI Taxonomy" id="59799"/>
    <lineage>
        <taxon>Eukaryota</taxon>
        <taxon>Discoba</taxon>
        <taxon>Euglenozoa</taxon>
        <taxon>Kinetoplastea</taxon>
        <taxon>Metakinetoplastina</taxon>
        <taxon>Trypanosomatida</taxon>
        <taxon>Trypanosomatidae</taxon>
        <taxon>Strigomonadinae</taxon>
        <taxon>Angomonas</taxon>
    </lineage>
</organism>
<dbReference type="EMBL" id="LR877155">
    <property type="protein sequence ID" value="CAD2218601.1"/>
    <property type="molecule type" value="Genomic_DNA"/>
</dbReference>
<name>S9VAX4_9TRYP</name>
<dbReference type="Pfam" id="PF01988">
    <property type="entry name" value="VIT1"/>
    <property type="match status" value="1"/>
</dbReference>
<evidence type="ECO:0000256" key="4">
    <source>
        <dbReference type="ARBA" id="ARBA00022989"/>
    </source>
</evidence>
<dbReference type="GO" id="GO:0005384">
    <property type="term" value="F:manganese ion transmembrane transporter activity"/>
    <property type="evidence" value="ECO:0007669"/>
    <property type="project" value="InterPro"/>
</dbReference>
<dbReference type="Proteomes" id="UP000515908">
    <property type="component" value="Chromosome 11"/>
</dbReference>